<dbReference type="EnsemblPlants" id="AET5Gv20925100.3">
    <property type="protein sequence ID" value="AET5Gv20925100.3"/>
    <property type="gene ID" value="AET5Gv20925100"/>
</dbReference>
<dbReference type="AlphaFoldDB" id="A0A453LW38"/>
<evidence type="ECO:0000313" key="2">
    <source>
        <dbReference type="Proteomes" id="UP000015105"/>
    </source>
</evidence>
<dbReference type="Gramene" id="AET5Gv20925100.3">
    <property type="protein sequence ID" value="AET5Gv20925100.3"/>
    <property type="gene ID" value="AET5Gv20925100"/>
</dbReference>
<dbReference type="Proteomes" id="UP000015105">
    <property type="component" value="Chromosome 5D"/>
</dbReference>
<proteinExistence type="predicted"/>
<organism evidence="1 2">
    <name type="scientific">Aegilops tauschii subsp. strangulata</name>
    <name type="common">Goatgrass</name>
    <dbReference type="NCBI Taxonomy" id="200361"/>
    <lineage>
        <taxon>Eukaryota</taxon>
        <taxon>Viridiplantae</taxon>
        <taxon>Streptophyta</taxon>
        <taxon>Embryophyta</taxon>
        <taxon>Tracheophyta</taxon>
        <taxon>Spermatophyta</taxon>
        <taxon>Magnoliopsida</taxon>
        <taxon>Liliopsida</taxon>
        <taxon>Poales</taxon>
        <taxon>Poaceae</taxon>
        <taxon>BOP clade</taxon>
        <taxon>Pooideae</taxon>
        <taxon>Triticodae</taxon>
        <taxon>Triticeae</taxon>
        <taxon>Triticinae</taxon>
        <taxon>Aegilops</taxon>
    </lineage>
</organism>
<reference evidence="1" key="3">
    <citation type="journal article" date="2017" name="Nature">
        <title>Genome sequence of the progenitor of the wheat D genome Aegilops tauschii.</title>
        <authorList>
            <person name="Luo M.C."/>
            <person name="Gu Y.Q."/>
            <person name="Puiu D."/>
            <person name="Wang H."/>
            <person name="Twardziok S.O."/>
            <person name="Deal K.R."/>
            <person name="Huo N."/>
            <person name="Zhu T."/>
            <person name="Wang L."/>
            <person name="Wang Y."/>
            <person name="McGuire P.E."/>
            <person name="Liu S."/>
            <person name="Long H."/>
            <person name="Ramasamy R.K."/>
            <person name="Rodriguez J.C."/>
            <person name="Van S.L."/>
            <person name="Yuan L."/>
            <person name="Wang Z."/>
            <person name="Xia Z."/>
            <person name="Xiao L."/>
            <person name="Anderson O.D."/>
            <person name="Ouyang S."/>
            <person name="Liang Y."/>
            <person name="Zimin A.V."/>
            <person name="Pertea G."/>
            <person name="Qi P."/>
            <person name="Bennetzen J.L."/>
            <person name="Dai X."/>
            <person name="Dawson M.W."/>
            <person name="Muller H.G."/>
            <person name="Kugler K."/>
            <person name="Rivarola-Duarte L."/>
            <person name="Spannagl M."/>
            <person name="Mayer K.F.X."/>
            <person name="Lu F.H."/>
            <person name="Bevan M.W."/>
            <person name="Leroy P."/>
            <person name="Li P."/>
            <person name="You F.M."/>
            <person name="Sun Q."/>
            <person name="Liu Z."/>
            <person name="Lyons E."/>
            <person name="Wicker T."/>
            <person name="Salzberg S.L."/>
            <person name="Devos K.M."/>
            <person name="Dvorak J."/>
        </authorList>
    </citation>
    <scope>NUCLEOTIDE SEQUENCE [LARGE SCALE GENOMIC DNA]</scope>
    <source>
        <strain evidence="1">cv. AL8/78</strain>
    </source>
</reference>
<accession>A0A453LW38</accession>
<evidence type="ECO:0000313" key="1">
    <source>
        <dbReference type="EnsemblPlants" id="AET5Gv20925100.3"/>
    </source>
</evidence>
<reference evidence="2" key="2">
    <citation type="journal article" date="2017" name="Nat. Plants">
        <title>The Aegilops tauschii genome reveals multiple impacts of transposons.</title>
        <authorList>
            <person name="Zhao G."/>
            <person name="Zou C."/>
            <person name="Li K."/>
            <person name="Wang K."/>
            <person name="Li T."/>
            <person name="Gao L."/>
            <person name="Zhang X."/>
            <person name="Wang H."/>
            <person name="Yang Z."/>
            <person name="Liu X."/>
            <person name="Jiang W."/>
            <person name="Mao L."/>
            <person name="Kong X."/>
            <person name="Jiao Y."/>
            <person name="Jia J."/>
        </authorList>
    </citation>
    <scope>NUCLEOTIDE SEQUENCE [LARGE SCALE GENOMIC DNA]</scope>
    <source>
        <strain evidence="2">cv. AL8/78</strain>
    </source>
</reference>
<reference evidence="1" key="4">
    <citation type="submission" date="2019-03" db="UniProtKB">
        <authorList>
            <consortium name="EnsemblPlants"/>
        </authorList>
    </citation>
    <scope>IDENTIFICATION</scope>
</reference>
<protein>
    <submittedName>
        <fullName evidence="1">Uncharacterized protein</fullName>
    </submittedName>
</protein>
<name>A0A453LW38_AEGTS</name>
<keyword evidence="2" id="KW-1185">Reference proteome</keyword>
<reference evidence="1" key="5">
    <citation type="journal article" date="2021" name="G3 (Bethesda)">
        <title>Aegilops tauschii genome assembly Aet v5.0 features greater sequence contiguity and improved annotation.</title>
        <authorList>
            <person name="Wang L."/>
            <person name="Zhu T."/>
            <person name="Rodriguez J.C."/>
            <person name="Deal K.R."/>
            <person name="Dubcovsky J."/>
            <person name="McGuire P.E."/>
            <person name="Lux T."/>
            <person name="Spannagl M."/>
            <person name="Mayer K.F.X."/>
            <person name="Baldrich P."/>
            <person name="Meyers B.C."/>
            <person name="Huo N."/>
            <person name="Gu Y.Q."/>
            <person name="Zhou H."/>
            <person name="Devos K.M."/>
            <person name="Bennetzen J.L."/>
            <person name="Unver T."/>
            <person name="Budak H."/>
            <person name="Gulick P.J."/>
            <person name="Galiba G."/>
            <person name="Kalapos B."/>
            <person name="Nelson D.R."/>
            <person name="Li P."/>
            <person name="You F.M."/>
            <person name="Luo M.C."/>
            <person name="Dvorak J."/>
        </authorList>
    </citation>
    <scope>NUCLEOTIDE SEQUENCE [LARGE SCALE GENOMIC DNA]</scope>
    <source>
        <strain evidence="1">cv. AL8/78</strain>
    </source>
</reference>
<sequence>DGLLVDVYKRESLWPLEPCNDQKPIARREEEQGSVSGSWSSVALQFLSHFSDI</sequence>
<reference evidence="2" key="1">
    <citation type="journal article" date="2014" name="Science">
        <title>Ancient hybridizations among the ancestral genomes of bread wheat.</title>
        <authorList>
            <consortium name="International Wheat Genome Sequencing Consortium,"/>
            <person name="Marcussen T."/>
            <person name="Sandve S.R."/>
            <person name="Heier L."/>
            <person name="Spannagl M."/>
            <person name="Pfeifer M."/>
            <person name="Jakobsen K.S."/>
            <person name="Wulff B.B."/>
            <person name="Steuernagel B."/>
            <person name="Mayer K.F."/>
            <person name="Olsen O.A."/>
        </authorList>
    </citation>
    <scope>NUCLEOTIDE SEQUENCE [LARGE SCALE GENOMIC DNA]</scope>
    <source>
        <strain evidence="2">cv. AL8/78</strain>
    </source>
</reference>